<feature type="transmembrane region" description="Helical" evidence="2">
    <location>
        <begin position="52"/>
        <end position="73"/>
    </location>
</feature>
<sequence>MSTEHPEQHRPVDVQKHDESSPAWPGRSAAGSGVLALVLCLAALVASPPLLLIPYIGVVPALLAAAGIAIAGAGLRRSDHGTRTAVIGLIVSVVVFALLAGIATLWNLVVADPAVRDYDELHEVIDHVRTLVFGS</sequence>
<dbReference type="Proteomes" id="UP000823854">
    <property type="component" value="Unassembled WGS sequence"/>
</dbReference>
<reference evidence="3" key="2">
    <citation type="submission" date="2021-04" db="EMBL/GenBank/DDBJ databases">
        <authorList>
            <person name="Gilroy R."/>
        </authorList>
    </citation>
    <scope>NUCLEOTIDE SEQUENCE</scope>
    <source>
        <strain evidence="3">CHK130-7132</strain>
    </source>
</reference>
<name>A0A9D2PYD8_9MICO</name>
<reference evidence="3" key="1">
    <citation type="journal article" date="2021" name="PeerJ">
        <title>Extensive microbial diversity within the chicken gut microbiome revealed by metagenomics and culture.</title>
        <authorList>
            <person name="Gilroy R."/>
            <person name="Ravi A."/>
            <person name="Getino M."/>
            <person name="Pursley I."/>
            <person name="Horton D.L."/>
            <person name="Alikhan N.F."/>
            <person name="Baker D."/>
            <person name="Gharbi K."/>
            <person name="Hall N."/>
            <person name="Watson M."/>
            <person name="Adriaenssens E.M."/>
            <person name="Foster-Nyarko E."/>
            <person name="Jarju S."/>
            <person name="Secka A."/>
            <person name="Antonio M."/>
            <person name="Oren A."/>
            <person name="Chaudhuri R.R."/>
            <person name="La Ragione R."/>
            <person name="Hildebrand F."/>
            <person name="Pallen M.J."/>
        </authorList>
    </citation>
    <scope>NUCLEOTIDE SEQUENCE</scope>
    <source>
        <strain evidence="3">CHK130-7132</strain>
    </source>
</reference>
<evidence type="ECO:0000313" key="3">
    <source>
        <dbReference type="EMBL" id="HJC68057.1"/>
    </source>
</evidence>
<organism evidence="3 4">
    <name type="scientific">Candidatus Brachybacterium intestinipullorum</name>
    <dbReference type="NCBI Taxonomy" id="2838512"/>
    <lineage>
        <taxon>Bacteria</taxon>
        <taxon>Bacillati</taxon>
        <taxon>Actinomycetota</taxon>
        <taxon>Actinomycetes</taxon>
        <taxon>Micrococcales</taxon>
        <taxon>Dermabacteraceae</taxon>
        <taxon>Brachybacterium</taxon>
    </lineage>
</organism>
<gene>
    <name evidence="3" type="ORF">H9932_00040</name>
</gene>
<feature type="transmembrane region" description="Helical" evidence="2">
    <location>
        <begin position="29"/>
        <end position="46"/>
    </location>
</feature>
<feature type="transmembrane region" description="Helical" evidence="2">
    <location>
        <begin position="85"/>
        <end position="109"/>
    </location>
</feature>
<keyword evidence="2" id="KW-0472">Membrane</keyword>
<feature type="compositionally biased region" description="Basic and acidic residues" evidence="1">
    <location>
        <begin position="1"/>
        <end position="20"/>
    </location>
</feature>
<keyword evidence="2" id="KW-0812">Transmembrane</keyword>
<evidence type="ECO:0000313" key="4">
    <source>
        <dbReference type="Proteomes" id="UP000823854"/>
    </source>
</evidence>
<proteinExistence type="predicted"/>
<dbReference type="AlphaFoldDB" id="A0A9D2PYD8"/>
<protein>
    <submittedName>
        <fullName evidence="3">Uncharacterized protein</fullName>
    </submittedName>
</protein>
<evidence type="ECO:0000256" key="1">
    <source>
        <dbReference type="SAM" id="MobiDB-lite"/>
    </source>
</evidence>
<dbReference type="EMBL" id="DWWC01000002">
    <property type="protein sequence ID" value="HJC68057.1"/>
    <property type="molecule type" value="Genomic_DNA"/>
</dbReference>
<accession>A0A9D2PYD8</accession>
<evidence type="ECO:0000256" key="2">
    <source>
        <dbReference type="SAM" id="Phobius"/>
    </source>
</evidence>
<comment type="caution">
    <text evidence="3">The sequence shown here is derived from an EMBL/GenBank/DDBJ whole genome shotgun (WGS) entry which is preliminary data.</text>
</comment>
<keyword evidence="2" id="KW-1133">Transmembrane helix</keyword>
<feature type="region of interest" description="Disordered" evidence="1">
    <location>
        <begin position="1"/>
        <end position="25"/>
    </location>
</feature>